<evidence type="ECO:0000259" key="2">
    <source>
        <dbReference type="Pfam" id="PF07110"/>
    </source>
</evidence>
<dbReference type="InterPro" id="IPR009799">
    <property type="entry name" value="EthD_dom"/>
</dbReference>
<accession>A0A067TT84</accession>
<organism evidence="3 4">
    <name type="scientific">Galerina marginata (strain CBS 339.88)</name>
    <dbReference type="NCBI Taxonomy" id="685588"/>
    <lineage>
        <taxon>Eukaryota</taxon>
        <taxon>Fungi</taxon>
        <taxon>Dikarya</taxon>
        <taxon>Basidiomycota</taxon>
        <taxon>Agaricomycotina</taxon>
        <taxon>Agaricomycetes</taxon>
        <taxon>Agaricomycetidae</taxon>
        <taxon>Agaricales</taxon>
        <taxon>Agaricineae</taxon>
        <taxon>Strophariaceae</taxon>
        <taxon>Galerina</taxon>
    </lineage>
</organism>
<evidence type="ECO:0000313" key="3">
    <source>
        <dbReference type="EMBL" id="KDR82193.1"/>
    </source>
</evidence>
<dbReference type="STRING" id="685588.A0A067TT84"/>
<reference evidence="4" key="1">
    <citation type="journal article" date="2014" name="Proc. Natl. Acad. Sci. U.S.A.">
        <title>Extensive sampling of basidiomycete genomes demonstrates inadequacy of the white-rot/brown-rot paradigm for wood decay fungi.</title>
        <authorList>
            <person name="Riley R."/>
            <person name="Salamov A.A."/>
            <person name="Brown D.W."/>
            <person name="Nagy L.G."/>
            <person name="Floudas D."/>
            <person name="Held B.W."/>
            <person name="Levasseur A."/>
            <person name="Lombard V."/>
            <person name="Morin E."/>
            <person name="Otillar R."/>
            <person name="Lindquist E.A."/>
            <person name="Sun H."/>
            <person name="LaButti K.M."/>
            <person name="Schmutz J."/>
            <person name="Jabbour D."/>
            <person name="Luo H."/>
            <person name="Baker S.E."/>
            <person name="Pisabarro A.G."/>
            <person name="Walton J.D."/>
            <person name="Blanchette R.A."/>
            <person name="Henrissat B."/>
            <person name="Martin F."/>
            <person name="Cullen D."/>
            <person name="Hibbett D.S."/>
            <person name="Grigoriev I.V."/>
        </authorList>
    </citation>
    <scope>NUCLEOTIDE SEQUENCE [LARGE SCALE GENOMIC DNA]</scope>
    <source>
        <strain evidence="4">CBS 339.88</strain>
    </source>
</reference>
<dbReference type="Pfam" id="PF07110">
    <property type="entry name" value="EthD"/>
    <property type="match status" value="1"/>
</dbReference>
<protein>
    <recommendedName>
        <fullName evidence="2">EthD domain-containing protein</fullName>
    </recommendedName>
</protein>
<dbReference type="SUPFAM" id="SSF54909">
    <property type="entry name" value="Dimeric alpha+beta barrel"/>
    <property type="match status" value="1"/>
</dbReference>
<dbReference type="HOGENOM" id="CLU_115019_3_1_1"/>
<dbReference type="AlphaFoldDB" id="A0A067TT84"/>
<evidence type="ECO:0000313" key="4">
    <source>
        <dbReference type="Proteomes" id="UP000027222"/>
    </source>
</evidence>
<dbReference type="Gene3D" id="3.30.70.100">
    <property type="match status" value="1"/>
</dbReference>
<name>A0A067TT84_GALM3</name>
<dbReference type="EMBL" id="KL142370">
    <property type="protein sequence ID" value="KDR82193.1"/>
    <property type="molecule type" value="Genomic_DNA"/>
</dbReference>
<evidence type="ECO:0000256" key="1">
    <source>
        <dbReference type="ARBA" id="ARBA00005986"/>
    </source>
</evidence>
<feature type="non-terminal residue" evidence="3">
    <location>
        <position position="1"/>
    </location>
</feature>
<proteinExistence type="inferred from homology"/>
<dbReference type="GO" id="GO:0016491">
    <property type="term" value="F:oxidoreductase activity"/>
    <property type="evidence" value="ECO:0007669"/>
    <property type="project" value="InterPro"/>
</dbReference>
<sequence length="125" mass="14371">KMTIRVTCLIKRRPDLTHEQFSEHWSKKHGEIFTSLKAVKTNIVRYNQFHVLEPQSRALAEAGLPIAEFDGAAEFWVDKLEDLLALFGDGEYLKNAVPDEANFLDRSSVQLLVGEDQTKWERAKK</sequence>
<gene>
    <name evidence="3" type="ORF">GALMADRAFT_58684</name>
</gene>
<dbReference type="InterPro" id="IPR011008">
    <property type="entry name" value="Dimeric_a/b-barrel"/>
</dbReference>
<comment type="similarity">
    <text evidence="1">Belongs to the tpcK family.</text>
</comment>
<feature type="domain" description="EthD" evidence="2">
    <location>
        <begin position="13"/>
        <end position="107"/>
    </location>
</feature>
<dbReference type="Proteomes" id="UP000027222">
    <property type="component" value="Unassembled WGS sequence"/>
</dbReference>
<dbReference type="OrthoDB" id="3183782at2759"/>
<keyword evidence="4" id="KW-1185">Reference proteome</keyword>